<dbReference type="EMBL" id="FP929056">
    <property type="protein sequence ID" value="CBL28296.1"/>
    <property type="molecule type" value="Genomic_DNA"/>
</dbReference>
<feature type="transmembrane region" description="Helical" evidence="7">
    <location>
        <begin position="12"/>
        <end position="28"/>
    </location>
</feature>
<keyword evidence="7" id="KW-0812">Transmembrane</keyword>
<organism evidence="9 10">
    <name type="scientific">Fretibacterium fastidiosum</name>
    <dbReference type="NCBI Taxonomy" id="651822"/>
    <lineage>
        <taxon>Bacteria</taxon>
        <taxon>Thermotogati</taxon>
        <taxon>Synergistota</taxon>
        <taxon>Synergistia</taxon>
        <taxon>Synergistales</taxon>
        <taxon>Aminobacteriaceae</taxon>
        <taxon>Fretibacterium</taxon>
    </lineage>
</organism>
<dbReference type="Pfam" id="PF13624">
    <property type="entry name" value="SurA_N_3"/>
    <property type="match status" value="1"/>
</dbReference>
<evidence type="ECO:0000313" key="9">
    <source>
        <dbReference type="EMBL" id="CBL28296.1"/>
    </source>
</evidence>
<sequence>MLKNLRTHMKWIMITIVVAFLLSTFLMYEGRSGRRGPSRSADGTMTDYEVAAVDGRPLMRSELENRLRAYLENSGLRNAASLDLPAVYQAVLDQYVLERQLESEVKKADIAISDADAEQAMKAYADSAFPTREAFYAALERQGISSAEYKKSLARQLAVQQLLHMAVGDVTVSEDEAVKFYDSIKDQLFRTPAGVNLQVARFGASADAEALRAKLQAGTDWVQATSGDALASMDVLSVTREPLFLPESAFESGVLAELASLDVGAVSPVFSPASGDFSVAVKTERVSESVRPYEDVSSDVRAFLRSQEERRKLNDYEAALMAKAEVVIYDASLFPASADTTASAEPQAVSTDASASADVEPASDDAAK</sequence>
<dbReference type="PANTHER" id="PTHR47245">
    <property type="entry name" value="PEPTIDYLPROLYL ISOMERASE"/>
    <property type="match status" value="1"/>
</dbReference>
<name>A0AB94IX05_9BACT</name>
<dbReference type="EC" id="5.2.1.8" evidence="2"/>
<dbReference type="InterPro" id="IPR000297">
    <property type="entry name" value="PPIase_PpiC"/>
</dbReference>
<dbReference type="Proteomes" id="UP000008957">
    <property type="component" value="Chromosome"/>
</dbReference>
<dbReference type="InterPro" id="IPR050245">
    <property type="entry name" value="PrsA_foldase"/>
</dbReference>
<dbReference type="AlphaFoldDB" id="A0AB94IX05"/>
<evidence type="ECO:0000256" key="6">
    <source>
        <dbReference type="SAM" id="MobiDB-lite"/>
    </source>
</evidence>
<dbReference type="SUPFAM" id="SSF109998">
    <property type="entry name" value="Triger factor/SurA peptide-binding domain-like"/>
    <property type="match status" value="1"/>
</dbReference>
<proteinExistence type="predicted"/>
<evidence type="ECO:0000259" key="8">
    <source>
        <dbReference type="Pfam" id="PF13145"/>
    </source>
</evidence>
<evidence type="ECO:0000256" key="7">
    <source>
        <dbReference type="SAM" id="Phobius"/>
    </source>
</evidence>
<comment type="catalytic activity">
    <reaction evidence="1">
        <text>[protein]-peptidylproline (omega=180) = [protein]-peptidylproline (omega=0)</text>
        <dbReference type="Rhea" id="RHEA:16237"/>
        <dbReference type="Rhea" id="RHEA-COMP:10747"/>
        <dbReference type="Rhea" id="RHEA-COMP:10748"/>
        <dbReference type="ChEBI" id="CHEBI:83833"/>
        <dbReference type="ChEBI" id="CHEBI:83834"/>
        <dbReference type="EC" id="5.2.1.8"/>
    </reaction>
</comment>
<dbReference type="InterPro" id="IPR027304">
    <property type="entry name" value="Trigger_fact/SurA_dom_sf"/>
</dbReference>
<dbReference type="Pfam" id="PF13145">
    <property type="entry name" value="Rotamase_2"/>
    <property type="match status" value="1"/>
</dbReference>
<dbReference type="Gene3D" id="1.10.4030.10">
    <property type="entry name" value="Porin chaperone SurA, peptide-binding domain"/>
    <property type="match status" value="1"/>
</dbReference>
<evidence type="ECO:0000256" key="2">
    <source>
        <dbReference type="ARBA" id="ARBA00013194"/>
    </source>
</evidence>
<dbReference type="GO" id="GO:0003755">
    <property type="term" value="F:peptidyl-prolyl cis-trans isomerase activity"/>
    <property type="evidence" value="ECO:0007669"/>
    <property type="project" value="UniProtKB-KW"/>
</dbReference>
<keyword evidence="7" id="KW-0472">Membrane</keyword>
<keyword evidence="5" id="KW-0413">Isomerase</keyword>
<protein>
    <recommendedName>
        <fullName evidence="2">peptidylprolyl isomerase</fullName>
        <ecNumber evidence="2">5.2.1.8</ecNumber>
    </recommendedName>
</protein>
<evidence type="ECO:0000256" key="4">
    <source>
        <dbReference type="ARBA" id="ARBA00023110"/>
    </source>
</evidence>
<evidence type="ECO:0000256" key="1">
    <source>
        <dbReference type="ARBA" id="ARBA00000971"/>
    </source>
</evidence>
<evidence type="ECO:0000313" key="10">
    <source>
        <dbReference type="Proteomes" id="UP000008957"/>
    </source>
</evidence>
<feature type="domain" description="PpiC" evidence="8">
    <location>
        <begin position="172"/>
        <end position="297"/>
    </location>
</feature>
<keyword evidence="10" id="KW-1185">Reference proteome</keyword>
<keyword evidence="4" id="KW-0697">Rotamase</keyword>
<keyword evidence="7" id="KW-1133">Transmembrane helix</keyword>
<feature type="compositionally biased region" description="Low complexity" evidence="6">
    <location>
        <begin position="348"/>
        <end position="359"/>
    </location>
</feature>
<reference evidence="9 10" key="2">
    <citation type="submission" date="2010-03" db="EMBL/GenBank/DDBJ databases">
        <authorList>
            <person name="Pajon A."/>
        </authorList>
    </citation>
    <scope>NUCLEOTIDE SEQUENCE [LARGE SCALE GENOMIC DNA]</scope>
    <source>
        <strain evidence="9 10">SGP1</strain>
    </source>
</reference>
<dbReference type="KEGG" id="sbr:SY1_11050"/>
<evidence type="ECO:0000256" key="3">
    <source>
        <dbReference type="ARBA" id="ARBA00022729"/>
    </source>
</evidence>
<dbReference type="RefSeq" id="WP_015556443.1">
    <property type="nucleotide sequence ID" value="NC_021038.1"/>
</dbReference>
<feature type="region of interest" description="Disordered" evidence="6">
    <location>
        <begin position="340"/>
        <end position="368"/>
    </location>
</feature>
<evidence type="ECO:0000256" key="5">
    <source>
        <dbReference type="ARBA" id="ARBA00023235"/>
    </source>
</evidence>
<reference evidence="10" key="1">
    <citation type="submission" date="2010-03" db="EMBL/GenBank/DDBJ databases">
        <title>The genome sequence of Synergistetes sp. SGP1.</title>
        <authorList>
            <consortium name="metaHIT consortium -- http://www.metahit.eu/"/>
            <person name="Pajon A."/>
            <person name="Turner K."/>
            <person name="Parkhill J."/>
            <person name="Wade W."/>
            <person name="Vartoukian S."/>
        </authorList>
    </citation>
    <scope>NUCLEOTIDE SEQUENCE [LARGE SCALE GENOMIC DNA]</scope>
    <source>
        <strain evidence="10">SGP1</strain>
    </source>
</reference>
<keyword evidence="3" id="KW-0732">Signal</keyword>
<accession>A0AB94IX05</accession>
<gene>
    <name evidence="9" type="ORF">SY1_11050</name>
</gene>
<dbReference type="PANTHER" id="PTHR47245:SF1">
    <property type="entry name" value="FOLDASE PROTEIN PRSA"/>
    <property type="match status" value="1"/>
</dbReference>